<gene>
    <name evidence="1" type="ORF">WJU22_21125</name>
</gene>
<dbReference type="SUPFAM" id="SSF51197">
    <property type="entry name" value="Clavaminate synthase-like"/>
    <property type="match status" value="1"/>
</dbReference>
<dbReference type="Proteomes" id="UP001449657">
    <property type="component" value="Chromosome"/>
</dbReference>
<name>A0ABZ2YZF7_9BACT</name>
<dbReference type="InterPro" id="IPR037012">
    <property type="entry name" value="NanQ/TabA/YiaL_sf"/>
</dbReference>
<dbReference type="Gene3D" id="2.60.120.370">
    <property type="entry name" value="YhcH/YjgK/YiaL"/>
    <property type="match status" value="1"/>
</dbReference>
<reference evidence="1 2" key="1">
    <citation type="submission" date="2024-03" db="EMBL/GenBank/DDBJ databases">
        <title>Chitinophaga caseinilytica sp. nov., a casein hydrolysing bacterium isolated from forest soil.</title>
        <authorList>
            <person name="Lee D.S."/>
            <person name="Han D.M."/>
            <person name="Baek J.H."/>
            <person name="Choi D.G."/>
            <person name="Jeon J.H."/>
            <person name="Jeon C.O."/>
        </authorList>
    </citation>
    <scope>NUCLEOTIDE SEQUENCE [LARGE SCALE GENOMIC DNA]</scope>
    <source>
        <strain evidence="1 2">KACC 19118</strain>
    </source>
</reference>
<evidence type="ECO:0000313" key="1">
    <source>
        <dbReference type="EMBL" id="WZN45405.1"/>
    </source>
</evidence>
<organism evidence="1 2">
    <name type="scientific">Chitinophaga caseinilytica</name>
    <dbReference type="NCBI Taxonomy" id="2267521"/>
    <lineage>
        <taxon>Bacteria</taxon>
        <taxon>Pseudomonadati</taxon>
        <taxon>Bacteroidota</taxon>
        <taxon>Chitinophagia</taxon>
        <taxon>Chitinophagales</taxon>
        <taxon>Chitinophagaceae</taxon>
        <taxon>Chitinophaga</taxon>
    </lineage>
</organism>
<accession>A0ABZ2YZF7</accession>
<dbReference type="RefSeq" id="WP_341840157.1">
    <property type="nucleotide sequence ID" value="NZ_CP149792.1"/>
</dbReference>
<dbReference type="InterPro" id="IPR004375">
    <property type="entry name" value="NanQ/TabA/YiaL"/>
</dbReference>
<proteinExistence type="predicted"/>
<dbReference type="NCBIfam" id="TIGR00022">
    <property type="entry name" value="YhcH/YjgK/YiaL family protein"/>
    <property type="match status" value="1"/>
</dbReference>
<dbReference type="EMBL" id="CP150096">
    <property type="protein sequence ID" value="WZN45405.1"/>
    <property type="molecule type" value="Genomic_DNA"/>
</dbReference>
<keyword evidence="2" id="KW-1185">Reference proteome</keyword>
<dbReference type="Pfam" id="PF04074">
    <property type="entry name" value="DUF386"/>
    <property type="match status" value="1"/>
</dbReference>
<sequence>MIIDTLANAELYAGLGDRFQTAFRWLRETDLASLEKGKHSIEGDRIFAIVNEYDTIPAEGEQMESHRKHIDVQYIVSGEEQVGHDMLRSQQVSRPYDDNDDFMLYADRPSFYTKLAAGDFAIFYPTDLHMPNLISGKSVPVRKIVIKIATDKK</sequence>
<protein>
    <submittedName>
        <fullName evidence="1">YhcH/YjgK/YiaL family protein</fullName>
    </submittedName>
</protein>
<dbReference type="PANTHER" id="PTHR34986">
    <property type="entry name" value="EVOLVED BETA-GALACTOSIDASE SUBUNIT BETA"/>
    <property type="match status" value="1"/>
</dbReference>
<evidence type="ECO:0000313" key="2">
    <source>
        <dbReference type="Proteomes" id="UP001449657"/>
    </source>
</evidence>
<dbReference type="PANTHER" id="PTHR34986:SF1">
    <property type="entry name" value="PROTEIN YIAL"/>
    <property type="match status" value="1"/>
</dbReference>